<reference evidence="2 3" key="1">
    <citation type="journal article" date="2012" name="Int. J. Syst. Evol. Microbiol.">
        <title>Flammeovirga pacifica sp. nov., isolated from deep-sea sediment.</title>
        <authorList>
            <person name="Xu H."/>
            <person name="Fu Y."/>
            <person name="Yang N."/>
            <person name="Ding Z."/>
            <person name="Lai Q."/>
            <person name="Zeng R."/>
        </authorList>
    </citation>
    <scope>NUCLEOTIDE SEQUENCE [LARGE SCALE GENOMIC DNA]</scope>
    <source>
        <strain evidence="3">DSM 24597 / LMG 26175 / WPAGA1</strain>
    </source>
</reference>
<dbReference type="EMBL" id="JRYR02000002">
    <property type="protein sequence ID" value="OHX64139.1"/>
    <property type="molecule type" value="Genomic_DNA"/>
</dbReference>
<dbReference type="RefSeq" id="WP_044226340.1">
    <property type="nucleotide sequence ID" value="NZ_JRYR02000002.1"/>
</dbReference>
<protein>
    <recommendedName>
        <fullName evidence="4">Fibronectin type-III domain-containing protein</fullName>
    </recommendedName>
</protein>
<evidence type="ECO:0000256" key="1">
    <source>
        <dbReference type="SAM" id="Phobius"/>
    </source>
</evidence>
<accession>A0A1S1YSY7</accession>
<dbReference type="AlphaFoldDB" id="A0A1S1YSY7"/>
<evidence type="ECO:0008006" key="4">
    <source>
        <dbReference type="Google" id="ProtNLM"/>
    </source>
</evidence>
<evidence type="ECO:0000313" key="2">
    <source>
        <dbReference type="EMBL" id="OHX64139.1"/>
    </source>
</evidence>
<keyword evidence="1" id="KW-0812">Transmembrane</keyword>
<feature type="transmembrane region" description="Helical" evidence="1">
    <location>
        <begin position="6"/>
        <end position="23"/>
    </location>
</feature>
<gene>
    <name evidence="2" type="ORF">NH26_21275</name>
</gene>
<dbReference type="OrthoDB" id="1490051at2"/>
<sequence length="122" mass="14288">MKNLNYYIGILFLFFSVSFLNASNIPEKGNPEKTSEVEDFNYKNGMLQWETYSGVDVQYFLIESSSNSNSWKLVNEVNAHQKTRYKQRYSYDVKKPKKYYRLSVINTKGEIKPIGVLMTTTE</sequence>
<proteinExistence type="predicted"/>
<keyword evidence="1" id="KW-1133">Transmembrane helix</keyword>
<organism evidence="2 3">
    <name type="scientific">Flammeovirga pacifica</name>
    <dbReference type="NCBI Taxonomy" id="915059"/>
    <lineage>
        <taxon>Bacteria</taxon>
        <taxon>Pseudomonadati</taxon>
        <taxon>Bacteroidota</taxon>
        <taxon>Cytophagia</taxon>
        <taxon>Cytophagales</taxon>
        <taxon>Flammeovirgaceae</taxon>
        <taxon>Flammeovirga</taxon>
    </lineage>
</organism>
<name>A0A1S1YSY7_FLAPC</name>
<dbReference type="Proteomes" id="UP000179797">
    <property type="component" value="Unassembled WGS sequence"/>
</dbReference>
<comment type="caution">
    <text evidence="2">The sequence shown here is derived from an EMBL/GenBank/DDBJ whole genome shotgun (WGS) entry which is preliminary data.</text>
</comment>
<evidence type="ECO:0000313" key="3">
    <source>
        <dbReference type="Proteomes" id="UP000179797"/>
    </source>
</evidence>
<keyword evidence="1" id="KW-0472">Membrane</keyword>
<keyword evidence="3" id="KW-1185">Reference proteome</keyword>
<dbReference type="STRING" id="915059.NH26_21275"/>